<name>C0CNT6_BLAHS</name>
<accession>C0CNT6</accession>
<feature type="non-terminal residue" evidence="1">
    <location>
        <position position="42"/>
    </location>
</feature>
<dbReference type="PATRIC" id="fig|476272.21.peg.665"/>
<gene>
    <name evidence="1" type="ORF">RUMHYD_02535</name>
</gene>
<keyword evidence="2" id="KW-1185">Reference proteome</keyword>
<reference evidence="1 2" key="2">
    <citation type="submission" date="2009-02" db="EMBL/GenBank/DDBJ databases">
        <title>Draft genome sequence of Blautia hydrogenotrophica DSM 10507 (Ruminococcus hydrogenotrophicus DSM 10507).</title>
        <authorList>
            <person name="Sudarsanam P."/>
            <person name="Ley R."/>
            <person name="Guruge J."/>
            <person name="Turnbaugh P.J."/>
            <person name="Mahowald M."/>
            <person name="Liep D."/>
            <person name="Gordon J."/>
        </authorList>
    </citation>
    <scope>NUCLEOTIDE SEQUENCE [LARGE SCALE GENOMIC DNA]</scope>
    <source>
        <strain evidence="2">DSM 10507 / JCM 14656 / S5a33</strain>
    </source>
</reference>
<dbReference type="Proteomes" id="UP000003100">
    <property type="component" value="Unassembled WGS sequence"/>
</dbReference>
<sequence length="42" mass="4546">MFGKRRIGTAIFLLYKLPDNSWAAGKLACRDAQTLDGATGMS</sequence>
<dbReference type="HOGENOM" id="CLU_3261880_0_0_9"/>
<dbReference type="EMBL" id="ACBZ01000137">
    <property type="protein sequence ID" value="EEG48591.1"/>
    <property type="molecule type" value="Genomic_DNA"/>
</dbReference>
<evidence type="ECO:0000313" key="1">
    <source>
        <dbReference type="EMBL" id="EEG48591.1"/>
    </source>
</evidence>
<organism evidence="1 2">
    <name type="scientific">Blautia hydrogenotrophica (strain DSM 10507 / JCM 14656 / S5a33)</name>
    <name type="common">Ruminococcus hydrogenotrophicus</name>
    <dbReference type="NCBI Taxonomy" id="476272"/>
    <lineage>
        <taxon>Bacteria</taxon>
        <taxon>Bacillati</taxon>
        <taxon>Bacillota</taxon>
        <taxon>Clostridia</taxon>
        <taxon>Lachnospirales</taxon>
        <taxon>Lachnospiraceae</taxon>
        <taxon>Blautia</taxon>
    </lineage>
</organism>
<reference evidence="1 2" key="1">
    <citation type="submission" date="2009-01" db="EMBL/GenBank/DDBJ databases">
        <authorList>
            <person name="Fulton L."/>
            <person name="Clifton S."/>
            <person name="Fulton B."/>
            <person name="Xu J."/>
            <person name="Minx P."/>
            <person name="Pepin K.H."/>
            <person name="Johnson M."/>
            <person name="Bhonagiri V."/>
            <person name="Nash W.E."/>
            <person name="Mardis E.R."/>
            <person name="Wilson R.K."/>
        </authorList>
    </citation>
    <scope>NUCLEOTIDE SEQUENCE [LARGE SCALE GENOMIC DNA]</scope>
    <source>
        <strain evidence="2">DSM 10507 / JCM 14656 / S5a33</strain>
    </source>
</reference>
<proteinExistence type="predicted"/>
<dbReference type="AlphaFoldDB" id="C0CNT6"/>
<comment type="caution">
    <text evidence="1">The sequence shown here is derived from an EMBL/GenBank/DDBJ whole genome shotgun (WGS) entry which is preliminary data.</text>
</comment>
<evidence type="ECO:0000313" key="2">
    <source>
        <dbReference type="Proteomes" id="UP000003100"/>
    </source>
</evidence>
<protein>
    <submittedName>
        <fullName evidence="1">Uncharacterized protein</fullName>
    </submittedName>
</protein>